<keyword evidence="2" id="KW-1185">Reference proteome</keyword>
<evidence type="ECO:0000313" key="1">
    <source>
        <dbReference type="EMBL" id="KFR11385.1"/>
    </source>
</evidence>
<accession>A0A091W8I9</accession>
<dbReference type="EMBL" id="KK734914">
    <property type="protein sequence ID" value="KFR11385.1"/>
    <property type="molecule type" value="Genomic_DNA"/>
</dbReference>
<reference evidence="1 2" key="1">
    <citation type="submission" date="2014-04" db="EMBL/GenBank/DDBJ databases">
        <title>Genome evolution of avian class.</title>
        <authorList>
            <person name="Zhang G."/>
            <person name="Li C."/>
        </authorList>
    </citation>
    <scope>NUCLEOTIDE SEQUENCE [LARGE SCALE GENOMIC DNA]</scope>
    <source>
        <strain evidence="1">BGI_N306</strain>
    </source>
</reference>
<organism evidence="1 2">
    <name type="scientific">Opisthocomus hoazin</name>
    <name type="common">Hoatzin</name>
    <name type="synonym">Phasianus hoazin</name>
    <dbReference type="NCBI Taxonomy" id="30419"/>
    <lineage>
        <taxon>Eukaryota</taxon>
        <taxon>Metazoa</taxon>
        <taxon>Chordata</taxon>
        <taxon>Craniata</taxon>
        <taxon>Vertebrata</taxon>
        <taxon>Euteleostomi</taxon>
        <taxon>Archelosauria</taxon>
        <taxon>Archosauria</taxon>
        <taxon>Dinosauria</taxon>
        <taxon>Saurischia</taxon>
        <taxon>Theropoda</taxon>
        <taxon>Coelurosauria</taxon>
        <taxon>Aves</taxon>
        <taxon>Neognathae</taxon>
        <taxon>Neoaves</taxon>
        <taxon>Opisthocomiformes</taxon>
        <taxon>Opisthocomidae</taxon>
        <taxon>Opisthocomus</taxon>
    </lineage>
</organism>
<dbReference type="Proteomes" id="UP000053605">
    <property type="component" value="Unassembled WGS sequence"/>
</dbReference>
<dbReference type="AlphaFoldDB" id="A0A091W8I9"/>
<dbReference type="PANTHER" id="PTHR33426:SF45">
    <property type="entry name" value="IMMUNODEFICIENCY LENTIVIRAL MATRIX N-TERMINAL DOMAIN-CONTAINING PROTEIN-RELATED"/>
    <property type="match status" value="1"/>
</dbReference>
<evidence type="ECO:0000313" key="2">
    <source>
        <dbReference type="Proteomes" id="UP000053605"/>
    </source>
</evidence>
<feature type="non-terminal residue" evidence="1">
    <location>
        <position position="146"/>
    </location>
</feature>
<protein>
    <submittedName>
        <fullName evidence="1">Uncharacterized protein</fullName>
    </submittedName>
</protein>
<dbReference type="PANTHER" id="PTHR33426">
    <property type="entry name" value="C2H2-TYPE DOMAIN-CONTAINING PROTEIN"/>
    <property type="match status" value="1"/>
</dbReference>
<name>A0A091W8I9_OPIHO</name>
<proteinExistence type="predicted"/>
<sequence length="146" mass="14750">VDPQVHVESRAPAEAVPTLHADVGPFLGVRALVLGQSGAVAAPPAALGTLEGAGQEAAVVHGQGLPTVDPAVSGERRALAKALPAHEALVGLLARVRSHVGHQRGALPEGLPALGALVRFLSRVDPLMPNDGRAVPETLPALLALV</sequence>
<gene>
    <name evidence="1" type="ORF">N306_11035</name>
</gene>
<dbReference type="PhylomeDB" id="A0A091W8I9"/>
<feature type="non-terminal residue" evidence="1">
    <location>
        <position position="1"/>
    </location>
</feature>